<sequence>MNYSVVSMAIRRKGGEAVGISGTKYILSGLNDKQQEAVTVPCQPTVVFAGPGSGKTTVLTRRILYLMEQGTPPGQIMVVTFTRAAAREMKSRLQEVNPVETDKLWIGTFHSLFLLMLKDSGMRIPPLLKDGRQKEAIRNILSQLNQPTDDDTIGTYLQQIGLCKAHAILPARMKVQKQKNILFREIYSLYEAWKREQDYWDYDDILLAMYHQVKKPEFLARWQERLIHILVDEFQDINRIQYDILVRLASRHRLLYAVGDDDQSIYGFRGSDPEIMLQLKKDFPDLKRLILTTNYRSADPIIQASERLIQKNRFRQAKVRHGLGKDGADVEWMEPEDENEEAERILFRIQDGTDTAVLFRTATQARALVDALVRKGISFYMSGEFSFYRRWQIQDLFSYFRLVNDPDDLDALIRIINKPKRYLFQEEWIDACWFLSKKSGRSLVDTLPALPGLEPYQVRHLDKLGKDLREIQACSPVEAIRHLRFQTGYDRYLEAFAKETGADLEQLIEPLDELMVAAESFSDLTEMLAHAEKVEEALKRSNPDTAKIKLMTLHRSKGLEFDRVFIIGLQAQTLPHHRSLQVAEERKSAAWEEERRLLYVGMTRARKELILSSAKTRQGKRTAPSPFLKDIGITGENRRAQGGTEKKPESASPVKLSDLKKQPQMRFIHEEITIGMQIHHTRFGTGVIEDVVPIEGVAPGRKILVRFQGERQSLHYELSRQLGLIRQA</sequence>
<evidence type="ECO:0000256" key="7">
    <source>
        <dbReference type="ARBA" id="ARBA00023235"/>
    </source>
</evidence>
<dbReference type="CDD" id="cd18807">
    <property type="entry name" value="SF1_C_UvrD"/>
    <property type="match status" value="1"/>
</dbReference>
<dbReference type="Gene3D" id="3.40.50.300">
    <property type="entry name" value="P-loop containing nucleotide triphosphate hydrolases"/>
    <property type="match status" value="2"/>
</dbReference>
<comment type="catalytic activity">
    <reaction evidence="10">
        <text>ATP + H2O = ADP + phosphate + H(+)</text>
        <dbReference type="Rhea" id="RHEA:13065"/>
        <dbReference type="ChEBI" id="CHEBI:15377"/>
        <dbReference type="ChEBI" id="CHEBI:15378"/>
        <dbReference type="ChEBI" id="CHEBI:30616"/>
        <dbReference type="ChEBI" id="CHEBI:43474"/>
        <dbReference type="ChEBI" id="CHEBI:456216"/>
        <dbReference type="EC" id="5.6.2.4"/>
    </reaction>
</comment>
<dbReference type="CDD" id="cd17932">
    <property type="entry name" value="DEXQc_UvrD"/>
    <property type="match status" value="1"/>
</dbReference>
<dbReference type="PANTHER" id="PTHR11070">
    <property type="entry name" value="UVRD / RECB / PCRA DNA HELICASE FAMILY MEMBER"/>
    <property type="match status" value="1"/>
</dbReference>
<dbReference type="InterPro" id="IPR014017">
    <property type="entry name" value="DNA_helicase_UvrD-like_C"/>
</dbReference>
<evidence type="ECO:0000256" key="4">
    <source>
        <dbReference type="ARBA" id="ARBA00022806"/>
    </source>
</evidence>
<keyword evidence="4 11" id="KW-0347">Helicase</keyword>
<protein>
    <recommendedName>
        <fullName evidence="9">DNA 3'-5' helicase</fullName>
        <ecNumber evidence="9">5.6.2.4</ecNumber>
    </recommendedName>
</protein>
<dbReference type="Gene3D" id="1.10.486.10">
    <property type="entry name" value="PCRA, domain 4"/>
    <property type="match status" value="1"/>
</dbReference>
<keyword evidence="16" id="KW-1185">Reference proteome</keyword>
<evidence type="ECO:0000259" key="13">
    <source>
        <dbReference type="PROSITE" id="PS51198"/>
    </source>
</evidence>
<evidence type="ECO:0000256" key="3">
    <source>
        <dbReference type="ARBA" id="ARBA00022801"/>
    </source>
</evidence>
<gene>
    <name evidence="15" type="ORF">I8U22_01075</name>
</gene>
<keyword evidence="6" id="KW-0238">DNA-binding</keyword>
<dbReference type="InterPro" id="IPR000212">
    <property type="entry name" value="DNA_helicase_UvrD/REP"/>
</dbReference>
<evidence type="ECO:0000313" key="16">
    <source>
        <dbReference type="Proteomes" id="UP000641910"/>
    </source>
</evidence>
<dbReference type="InterPro" id="IPR014016">
    <property type="entry name" value="UvrD-like_ATP-bd"/>
</dbReference>
<evidence type="ECO:0000313" key="15">
    <source>
        <dbReference type="EMBL" id="MBH8587411.1"/>
    </source>
</evidence>
<evidence type="ECO:0000256" key="11">
    <source>
        <dbReference type="PROSITE-ProRule" id="PRU00560"/>
    </source>
</evidence>
<dbReference type="InterPro" id="IPR013986">
    <property type="entry name" value="DExx_box_DNA_helicase_dom_sf"/>
</dbReference>
<proteinExistence type="inferred from homology"/>
<feature type="domain" description="UvrD-like helicase C-terminal" evidence="14">
    <location>
        <begin position="299"/>
        <end position="558"/>
    </location>
</feature>
<keyword evidence="5 11" id="KW-0067">ATP-binding</keyword>
<feature type="domain" description="UvrD-like helicase ATP-binding" evidence="13">
    <location>
        <begin position="28"/>
        <end position="298"/>
    </location>
</feature>
<dbReference type="RefSeq" id="WP_147437060.1">
    <property type="nucleotide sequence ID" value="NZ_JACEIS010000001.1"/>
</dbReference>
<feature type="compositionally biased region" description="Basic and acidic residues" evidence="12">
    <location>
        <begin position="636"/>
        <end position="649"/>
    </location>
</feature>
<dbReference type="GO" id="GO:0004386">
    <property type="term" value="F:helicase activity"/>
    <property type="evidence" value="ECO:0007669"/>
    <property type="project" value="UniProtKB-KW"/>
</dbReference>
<dbReference type="Gene3D" id="1.10.10.160">
    <property type="match status" value="1"/>
</dbReference>
<keyword evidence="3 11" id="KW-0378">Hydrolase</keyword>
<evidence type="ECO:0000256" key="2">
    <source>
        <dbReference type="ARBA" id="ARBA00022741"/>
    </source>
</evidence>
<dbReference type="SUPFAM" id="SSF52540">
    <property type="entry name" value="P-loop containing nucleoside triphosphate hydrolases"/>
    <property type="match status" value="1"/>
</dbReference>
<comment type="caution">
    <text evidence="15">The sequence shown here is derived from an EMBL/GenBank/DDBJ whole genome shotgun (WGS) entry which is preliminary data.</text>
</comment>
<name>A0ABS0QF52_THEVU</name>
<comment type="catalytic activity">
    <reaction evidence="8">
        <text>Couples ATP hydrolysis with the unwinding of duplex DNA by translocating in the 3'-5' direction.</text>
        <dbReference type="EC" id="5.6.2.4"/>
    </reaction>
</comment>
<dbReference type="PROSITE" id="PS51217">
    <property type="entry name" value="UVRD_HELICASE_CTER"/>
    <property type="match status" value="1"/>
</dbReference>
<keyword evidence="7" id="KW-0413">Isomerase</keyword>
<evidence type="ECO:0000259" key="14">
    <source>
        <dbReference type="PROSITE" id="PS51217"/>
    </source>
</evidence>
<dbReference type="PANTHER" id="PTHR11070:SF2">
    <property type="entry name" value="ATP-DEPENDENT DNA HELICASE SRS2"/>
    <property type="match status" value="1"/>
</dbReference>
<evidence type="ECO:0000256" key="12">
    <source>
        <dbReference type="SAM" id="MobiDB-lite"/>
    </source>
</evidence>
<dbReference type="InterPro" id="IPR027417">
    <property type="entry name" value="P-loop_NTPase"/>
</dbReference>
<organism evidence="15 16">
    <name type="scientific">Thermoactinomyces vulgaris</name>
    <dbReference type="NCBI Taxonomy" id="2026"/>
    <lineage>
        <taxon>Bacteria</taxon>
        <taxon>Bacillati</taxon>
        <taxon>Bacillota</taxon>
        <taxon>Bacilli</taxon>
        <taxon>Bacillales</taxon>
        <taxon>Thermoactinomycetaceae</taxon>
        <taxon>Thermoactinomyces</taxon>
    </lineage>
</organism>
<accession>A0ABS0QF52</accession>
<comment type="similarity">
    <text evidence="1">Belongs to the helicase family. UvrD subfamily.</text>
</comment>
<keyword evidence="2 11" id="KW-0547">Nucleotide-binding</keyword>
<evidence type="ECO:0000256" key="8">
    <source>
        <dbReference type="ARBA" id="ARBA00034617"/>
    </source>
</evidence>
<reference evidence="15 16" key="1">
    <citation type="submission" date="2020-12" db="EMBL/GenBank/DDBJ databases">
        <title>WGS of Thermoactinomyces spp.</title>
        <authorList>
            <person name="Cheng K."/>
        </authorList>
    </citation>
    <scope>NUCLEOTIDE SEQUENCE [LARGE SCALE GENOMIC DNA]</scope>
    <source>
        <strain evidence="16">CICC 10650\ACCC 41061</strain>
    </source>
</reference>
<evidence type="ECO:0000256" key="10">
    <source>
        <dbReference type="ARBA" id="ARBA00048988"/>
    </source>
</evidence>
<evidence type="ECO:0000256" key="5">
    <source>
        <dbReference type="ARBA" id="ARBA00022840"/>
    </source>
</evidence>
<feature type="region of interest" description="Disordered" evidence="12">
    <location>
        <begin position="613"/>
        <end position="658"/>
    </location>
</feature>
<evidence type="ECO:0000256" key="9">
    <source>
        <dbReference type="ARBA" id="ARBA00034808"/>
    </source>
</evidence>
<dbReference type="Pfam" id="PF00580">
    <property type="entry name" value="UvrD-helicase"/>
    <property type="match status" value="1"/>
</dbReference>
<feature type="binding site" evidence="11">
    <location>
        <begin position="49"/>
        <end position="56"/>
    </location>
    <ligand>
        <name>ATP</name>
        <dbReference type="ChEBI" id="CHEBI:30616"/>
    </ligand>
</feature>
<evidence type="ECO:0000256" key="6">
    <source>
        <dbReference type="ARBA" id="ARBA00023125"/>
    </source>
</evidence>
<dbReference type="EMBL" id="JAECVU010000001">
    <property type="protein sequence ID" value="MBH8587411.1"/>
    <property type="molecule type" value="Genomic_DNA"/>
</dbReference>
<dbReference type="PROSITE" id="PS51198">
    <property type="entry name" value="UVRD_HELICASE_ATP_BIND"/>
    <property type="match status" value="1"/>
</dbReference>
<dbReference type="Proteomes" id="UP000641910">
    <property type="component" value="Unassembled WGS sequence"/>
</dbReference>
<evidence type="ECO:0000256" key="1">
    <source>
        <dbReference type="ARBA" id="ARBA00009922"/>
    </source>
</evidence>
<dbReference type="Pfam" id="PF13361">
    <property type="entry name" value="UvrD_C"/>
    <property type="match status" value="1"/>
</dbReference>
<dbReference type="EC" id="5.6.2.4" evidence="9"/>